<proteinExistence type="predicted"/>
<dbReference type="PROSITE" id="PS51029">
    <property type="entry name" value="MADF"/>
    <property type="match status" value="1"/>
</dbReference>
<dbReference type="PANTHER" id="PTHR21505:SF8">
    <property type="entry name" value="DPT-YFP REPRESSOR BY OVEREXPRESSION, ISOFORM D-RELATED"/>
    <property type="match status" value="1"/>
</dbReference>
<dbReference type="GeneID" id="100652248"/>
<dbReference type="PANTHER" id="PTHR21505">
    <property type="entry name" value="MADF DOMAIN-CONTAINING PROTEIN-RELATED"/>
    <property type="match status" value="1"/>
</dbReference>
<dbReference type="InterPro" id="IPR006578">
    <property type="entry name" value="MADF-dom"/>
</dbReference>
<evidence type="ECO:0000313" key="2">
    <source>
        <dbReference type="Proteomes" id="UP000835206"/>
    </source>
</evidence>
<accession>A0A9C6SGF7</accession>
<evidence type="ECO:0000259" key="1">
    <source>
        <dbReference type="PROSITE" id="PS51029"/>
    </source>
</evidence>
<dbReference type="RefSeq" id="XP_048265698.1">
    <property type="nucleotide sequence ID" value="XM_048409741.1"/>
</dbReference>
<sequence length="282" mass="32089">MSAIENHTFWTEFIALYKSLPCLWDIRSKSYVDRNLRNDAIDVLIEKCKEINPLSDKDFVNKKIHNLRCSFRRELKKVKQSRSTKNVYIPSLWYFDILSFITDCDPGRDTENLSDVSINLKTECSDNMEQDDVDTGGNMLSSSPEVSTRLSSSLSTTPSMTRNVFKRKRKCKDKKSQPVELAHKISKDAISNTHVREDIFDITGKKIACDLRELNEQQRIIAEKLINDIIYYAKLVSSLDLAGSSCCQAAALFTSGQLLHPCSKDISCHDCTATRGLRVGRF</sequence>
<feature type="domain" description="MADF" evidence="1">
    <location>
        <begin position="12"/>
        <end position="106"/>
    </location>
</feature>
<evidence type="ECO:0000313" key="4">
    <source>
        <dbReference type="RefSeq" id="XP_048265699.1"/>
    </source>
</evidence>
<dbReference type="Proteomes" id="UP000835206">
    <property type="component" value="Chromosome 10"/>
</dbReference>
<gene>
    <name evidence="3 4" type="primary">LOC100652248</name>
</gene>
<dbReference type="SMART" id="SM00595">
    <property type="entry name" value="MADF"/>
    <property type="match status" value="1"/>
</dbReference>
<protein>
    <submittedName>
        <fullName evidence="3 4">Uncharacterized protein LOC100652248 isoform X1</fullName>
    </submittedName>
</protein>
<evidence type="ECO:0000313" key="3">
    <source>
        <dbReference type="RefSeq" id="XP_048265698.1"/>
    </source>
</evidence>
<organism evidence="2 4">
    <name type="scientific">Bombus terrestris</name>
    <name type="common">Buff-tailed bumblebee</name>
    <name type="synonym">Apis terrestris</name>
    <dbReference type="NCBI Taxonomy" id="30195"/>
    <lineage>
        <taxon>Eukaryota</taxon>
        <taxon>Metazoa</taxon>
        <taxon>Ecdysozoa</taxon>
        <taxon>Arthropoda</taxon>
        <taxon>Hexapoda</taxon>
        <taxon>Insecta</taxon>
        <taxon>Pterygota</taxon>
        <taxon>Neoptera</taxon>
        <taxon>Endopterygota</taxon>
        <taxon>Hymenoptera</taxon>
        <taxon>Apocrita</taxon>
        <taxon>Aculeata</taxon>
        <taxon>Apoidea</taxon>
        <taxon>Anthophila</taxon>
        <taxon>Apidae</taxon>
        <taxon>Bombus</taxon>
        <taxon>Bombus</taxon>
    </lineage>
</organism>
<dbReference type="RefSeq" id="XP_048265699.1">
    <property type="nucleotide sequence ID" value="XM_048409742.1"/>
</dbReference>
<dbReference type="AlphaFoldDB" id="A0A9C6SGF7"/>
<dbReference type="OrthoDB" id="7700865at2759"/>
<keyword evidence="2" id="KW-1185">Reference proteome</keyword>
<name>A0A9C6SGF7_BOMTE</name>
<reference evidence="3 4" key="1">
    <citation type="submission" date="2025-04" db="UniProtKB">
        <authorList>
            <consortium name="RefSeq"/>
        </authorList>
    </citation>
    <scope>IDENTIFICATION</scope>
</reference>
<dbReference type="Pfam" id="PF10545">
    <property type="entry name" value="MADF_DNA_bdg"/>
    <property type="match status" value="1"/>
</dbReference>